<dbReference type="EMBL" id="PPTF01000073">
    <property type="protein sequence ID" value="POA97614.1"/>
    <property type="molecule type" value="Genomic_DNA"/>
</dbReference>
<keyword evidence="2" id="KW-0808">Transferase</keyword>
<evidence type="ECO:0000313" key="6">
    <source>
        <dbReference type="EMBL" id="POA97614.1"/>
    </source>
</evidence>
<dbReference type="RefSeq" id="WP_103321370.1">
    <property type="nucleotide sequence ID" value="NZ_PPTF01000073.1"/>
</dbReference>
<keyword evidence="3" id="KW-0270">Exopolysaccharide synthesis</keyword>
<evidence type="ECO:0000256" key="3">
    <source>
        <dbReference type="ARBA" id="ARBA00023169"/>
    </source>
</evidence>
<dbReference type="Pfam" id="PF17101">
    <property type="entry name" value="Stealth_CR1"/>
    <property type="match status" value="1"/>
</dbReference>
<keyword evidence="7" id="KW-1185">Reference proteome</keyword>
<dbReference type="PANTHER" id="PTHR24045">
    <property type="match status" value="1"/>
</dbReference>
<organism evidence="6 7">
    <name type="scientific">Chromobacterium sinusclupearum</name>
    <dbReference type="NCBI Taxonomy" id="2077146"/>
    <lineage>
        <taxon>Bacteria</taxon>
        <taxon>Pseudomonadati</taxon>
        <taxon>Pseudomonadota</taxon>
        <taxon>Betaproteobacteria</taxon>
        <taxon>Neisseriales</taxon>
        <taxon>Chromobacteriaceae</taxon>
        <taxon>Chromobacterium</taxon>
    </lineage>
</organism>
<evidence type="ECO:0000256" key="2">
    <source>
        <dbReference type="ARBA" id="ARBA00022679"/>
    </source>
</evidence>
<comment type="similarity">
    <text evidence="1">Belongs to the stealth family.</text>
</comment>
<evidence type="ECO:0000259" key="4">
    <source>
        <dbReference type="Pfam" id="PF11380"/>
    </source>
</evidence>
<evidence type="ECO:0000313" key="7">
    <source>
        <dbReference type="Proteomes" id="UP000236416"/>
    </source>
</evidence>
<dbReference type="Proteomes" id="UP000236416">
    <property type="component" value="Unassembled WGS sequence"/>
</dbReference>
<feature type="domain" description="Stealth protein CR1 conserved region 1" evidence="5">
    <location>
        <begin position="57"/>
        <end position="82"/>
    </location>
</feature>
<accession>A0A2K4MKK0</accession>
<dbReference type="GO" id="GO:0000271">
    <property type="term" value="P:polysaccharide biosynthetic process"/>
    <property type="evidence" value="ECO:0007669"/>
    <property type="project" value="UniProtKB-KW"/>
</dbReference>
<dbReference type="InterPro" id="IPR047141">
    <property type="entry name" value="Stealth"/>
</dbReference>
<feature type="domain" description="Stealth protein CR2 conserved region 2" evidence="4">
    <location>
        <begin position="96"/>
        <end position="198"/>
    </location>
</feature>
<dbReference type="Pfam" id="PF11380">
    <property type="entry name" value="Stealth_CR2"/>
    <property type="match status" value="1"/>
</dbReference>
<dbReference type="InterPro" id="IPR021520">
    <property type="entry name" value="Stealth_CR2"/>
</dbReference>
<dbReference type="GO" id="GO:0016772">
    <property type="term" value="F:transferase activity, transferring phosphorus-containing groups"/>
    <property type="evidence" value="ECO:0007669"/>
    <property type="project" value="InterPro"/>
</dbReference>
<comment type="caution">
    <text evidence="6">The sequence shown here is derived from an EMBL/GenBank/DDBJ whole genome shotgun (WGS) entry which is preliminary data.</text>
</comment>
<reference evidence="6 7" key="1">
    <citation type="submission" date="2018-01" db="EMBL/GenBank/DDBJ databases">
        <title>Genomic Sequence of Chromobacterium MWU13-2610 from wild cranberry bogs within the Cape Cod National Seashore.</title>
        <authorList>
            <person name="O'Hara-Hanley K."/>
            <person name="Soby S."/>
            <person name="Harrison A."/>
        </authorList>
    </citation>
    <scope>NUCLEOTIDE SEQUENCE [LARGE SCALE GENOMIC DNA]</scope>
    <source>
        <strain evidence="6 7">MWU13-2610</strain>
    </source>
</reference>
<gene>
    <name evidence="6" type="ORF">C2134_17475</name>
</gene>
<dbReference type="InterPro" id="IPR031358">
    <property type="entry name" value="Stealth_CR1"/>
</dbReference>
<sequence length="357" mass="41807">MRKLRKLLRHPGLFFRDYLNKRYPIIRNEIACPQDEEAILLKHDLALDKLLENNLEIDVVFTWVDDSDPAWQTRYQQTLANYAHERLGLYAADSARFRNHDELRYSLHSILCNLPWVRRIYLVTDQQCPTWLTPNERIRLIDHKELIATRYLPTFNSHVIEAHLHHIPGLSEHFIYFNDDVFVARPLPPSHFFRGNGIASLFVAHKSLHAMRQRGVATPTLQASIQSAALLHAAYGVKVDTPLIHSYVPLRKSTFHMAWEQFEDKIQNFLANRFRGVNDLNMATFLVPWLMYAKGQATPARDICYYFNSHSPVSKSYWQDLKNRKNSSSTPHSFCANDFNYLSTDNEIKSHLKYYYS</sequence>
<protein>
    <submittedName>
        <fullName evidence="6">Capsule biosynthesis protein CapC</fullName>
    </submittedName>
</protein>
<dbReference type="AlphaFoldDB" id="A0A2K4MKK0"/>
<dbReference type="PANTHER" id="PTHR24045:SF0">
    <property type="entry name" value="N-ACETYLGLUCOSAMINE-1-PHOSPHOTRANSFERASE SUBUNITS ALPHA_BETA"/>
    <property type="match status" value="1"/>
</dbReference>
<evidence type="ECO:0000256" key="1">
    <source>
        <dbReference type="ARBA" id="ARBA00007583"/>
    </source>
</evidence>
<evidence type="ECO:0000259" key="5">
    <source>
        <dbReference type="Pfam" id="PF17101"/>
    </source>
</evidence>
<proteinExistence type="inferred from homology"/>
<name>A0A2K4MKK0_9NEIS</name>